<dbReference type="OrthoDB" id="9775513at2"/>
<dbReference type="PRINTS" id="PR01490">
    <property type="entry name" value="RTXTOXIND"/>
</dbReference>
<dbReference type="Proteomes" id="UP000051802">
    <property type="component" value="Unassembled WGS sequence"/>
</dbReference>
<evidence type="ECO:0000259" key="2">
    <source>
        <dbReference type="Pfam" id="PF26002"/>
    </source>
</evidence>
<evidence type="ECO:0000313" key="4">
    <source>
        <dbReference type="Proteomes" id="UP000051802"/>
    </source>
</evidence>
<dbReference type="STRING" id="676599.ARC20_05750"/>
<keyword evidence="1" id="KW-1133">Transmembrane helix</keyword>
<keyword evidence="1" id="KW-0472">Membrane</keyword>
<dbReference type="InterPro" id="IPR058982">
    <property type="entry name" value="Beta-barrel_AprE"/>
</dbReference>
<dbReference type="Gene3D" id="2.40.30.170">
    <property type="match status" value="1"/>
</dbReference>
<organism evidence="3 4">
    <name type="scientific">Stenotrophomonas panacihumi</name>
    <dbReference type="NCBI Taxonomy" id="676599"/>
    <lineage>
        <taxon>Bacteria</taxon>
        <taxon>Pseudomonadati</taxon>
        <taxon>Pseudomonadota</taxon>
        <taxon>Gammaproteobacteria</taxon>
        <taxon>Lysobacterales</taxon>
        <taxon>Lysobacteraceae</taxon>
        <taxon>Stenotrophomonas</taxon>
    </lineage>
</organism>
<proteinExistence type="predicted"/>
<dbReference type="RefSeq" id="WP_057645094.1">
    <property type="nucleotide sequence ID" value="NZ_LLXU01000056.1"/>
</dbReference>
<dbReference type="Pfam" id="PF26002">
    <property type="entry name" value="Beta-barrel_AprE"/>
    <property type="match status" value="1"/>
</dbReference>
<evidence type="ECO:0000313" key="3">
    <source>
        <dbReference type="EMBL" id="KRG46356.1"/>
    </source>
</evidence>
<dbReference type="InterPro" id="IPR050739">
    <property type="entry name" value="MFP"/>
</dbReference>
<gene>
    <name evidence="3" type="ORF">ARC20_05750</name>
</gene>
<name>A0A0R0AYM8_9GAMM</name>
<dbReference type="EMBL" id="LLXU01000056">
    <property type="protein sequence ID" value="KRG46356.1"/>
    <property type="molecule type" value="Genomic_DNA"/>
</dbReference>
<feature type="transmembrane region" description="Helical" evidence="1">
    <location>
        <begin position="27"/>
        <end position="47"/>
    </location>
</feature>
<keyword evidence="1" id="KW-0812">Transmembrane</keyword>
<reference evidence="3 4" key="1">
    <citation type="submission" date="2015-10" db="EMBL/GenBank/DDBJ databases">
        <title>Genome sequencing and analysis of members of genus Stenotrophomonas.</title>
        <authorList>
            <person name="Patil P.P."/>
            <person name="Midha S."/>
            <person name="Patil P.B."/>
        </authorList>
    </citation>
    <scope>NUCLEOTIDE SEQUENCE [LARGE SCALE GENOMIC DNA]</scope>
    <source>
        <strain evidence="3 4">JCM 16536</strain>
    </source>
</reference>
<keyword evidence="4" id="KW-1185">Reference proteome</keyword>
<dbReference type="PANTHER" id="PTHR30386:SF28">
    <property type="entry name" value="EXPORTED PROTEIN"/>
    <property type="match status" value="1"/>
</dbReference>
<feature type="domain" description="AprE-like beta-barrel" evidence="2">
    <location>
        <begin position="305"/>
        <end position="395"/>
    </location>
</feature>
<accession>A0A0R0AYM8</accession>
<sequence>MSRLFRDEAVAAAQSSPLGRIRLATPVATTIYTGVFTALFVAALVFVCMGRYTRRVTVTGEVTSTVGLVQVHADRASVVSRLLVQRGQVVKKGQPLVEYAVQQGGEDSSDVNRAIAGELRTQRDLAADELDGSMRGFDLKAADLRQRIAGLQVQRTALLDQRGLLDEQIGVLRSRQQRYERLRAQQYLSQAEFESTRKELISVQVQEKSMRVQISQLEEQLAVAHSDLARLPIERRSRGNAIHGDISRLQQAVIEQEARRTWRTLSPVDGVITALPVKAGIVVQAGQVMVSVLPANGRMEATLLINGEAAGFVEPAQRVLMRLDAFPYQKYGHLAGRVVAVDRNPTRGADLQGIASAGASASYYTATVALDTQAMEGEGRRYGLLPGMTCQADVMLERRRLIEWVLGPALGFGRRVMD</sequence>
<comment type="caution">
    <text evidence="3">The sequence shown here is derived from an EMBL/GenBank/DDBJ whole genome shotgun (WGS) entry which is preliminary data.</text>
</comment>
<evidence type="ECO:0000256" key="1">
    <source>
        <dbReference type="SAM" id="Phobius"/>
    </source>
</evidence>
<protein>
    <recommendedName>
        <fullName evidence="2">AprE-like beta-barrel domain-containing protein</fullName>
    </recommendedName>
</protein>
<dbReference type="AlphaFoldDB" id="A0A0R0AYM8"/>
<dbReference type="PANTHER" id="PTHR30386">
    <property type="entry name" value="MEMBRANE FUSION SUBUNIT OF EMRAB-TOLC MULTIDRUG EFFLUX PUMP"/>
    <property type="match status" value="1"/>
</dbReference>